<dbReference type="PROSITE" id="PS51782">
    <property type="entry name" value="LYSM"/>
    <property type="match status" value="1"/>
</dbReference>
<evidence type="ECO:0000313" key="2">
    <source>
        <dbReference type="EMBL" id="RIJ50496.1"/>
    </source>
</evidence>
<comment type="caution">
    <text evidence="2">The sequence shown here is derived from an EMBL/GenBank/DDBJ whole genome shotgun (WGS) entry which is preliminary data.</text>
</comment>
<dbReference type="AlphaFoldDB" id="A0A399T2E9"/>
<dbReference type="EMBL" id="QWGR01000001">
    <property type="protein sequence ID" value="RIJ50496.1"/>
    <property type="molecule type" value="Genomic_DNA"/>
</dbReference>
<dbReference type="Pfam" id="PF19266">
    <property type="entry name" value="CIS_tube"/>
    <property type="match status" value="1"/>
</dbReference>
<dbReference type="Proteomes" id="UP000265926">
    <property type="component" value="Unassembled WGS sequence"/>
</dbReference>
<feature type="domain" description="LysM" evidence="1">
    <location>
        <begin position="167"/>
        <end position="214"/>
    </location>
</feature>
<reference evidence="2 3" key="1">
    <citation type="submission" date="2018-08" db="EMBL/GenBank/DDBJ databases">
        <title>Pallidiluteibacterium maritimus gen. nov., sp. nov., isolated from coastal sediment.</title>
        <authorList>
            <person name="Zhou L.Y."/>
        </authorList>
    </citation>
    <scope>NUCLEOTIDE SEQUENCE [LARGE SCALE GENOMIC DNA]</scope>
    <source>
        <strain evidence="2 3">XSD2</strain>
    </source>
</reference>
<name>A0A399T2E9_9BACT</name>
<gene>
    <name evidence="2" type="ORF">D1614_00745</name>
</gene>
<protein>
    <submittedName>
        <fullName evidence="2">LysM peptidoglycan-binding domain-containing protein</fullName>
    </submittedName>
</protein>
<keyword evidence="3" id="KW-1185">Reference proteome</keyword>
<evidence type="ECO:0000259" key="1">
    <source>
        <dbReference type="PROSITE" id="PS51782"/>
    </source>
</evidence>
<accession>A0A399T2E9</accession>
<evidence type="ECO:0000313" key="3">
    <source>
        <dbReference type="Proteomes" id="UP000265926"/>
    </source>
</evidence>
<organism evidence="2 3">
    <name type="scientific">Maribellus luteus</name>
    <dbReference type="NCBI Taxonomy" id="2305463"/>
    <lineage>
        <taxon>Bacteria</taxon>
        <taxon>Pseudomonadati</taxon>
        <taxon>Bacteroidota</taxon>
        <taxon>Bacteroidia</taxon>
        <taxon>Marinilabiliales</taxon>
        <taxon>Prolixibacteraceae</taxon>
        <taxon>Maribellus</taxon>
    </lineage>
</organism>
<dbReference type="InterPro" id="IPR018392">
    <property type="entry name" value="LysM"/>
</dbReference>
<proteinExistence type="predicted"/>
<dbReference type="InterPro" id="IPR045361">
    <property type="entry name" value="CIS_tube_prot_N"/>
</dbReference>
<sequence length="218" mass="24565">MGEMTKLKILAYTDPDFSSQVGEFDAPVNPESFQTKNEQEFCTRDTTDGSSAKTARFKGTGNSYFELVLFFDGTGVINEDDVSQKIDEVKKLVYTYNGTIHEPNYIKILWGTQSLFQGRLQNWNVNYTMLDTDGTPLRAEVTIVLLASVSAKKKALEEQKNSSDLTHVRTVMAGDSLPLMCYRIYGDSSYYIKVARYNNLTDFRSVKPGQTIVFPPVN</sequence>